<evidence type="ECO:0000313" key="2">
    <source>
        <dbReference type="Proteomes" id="UP000007801"/>
    </source>
</evidence>
<proteinExistence type="predicted"/>
<dbReference type="Proteomes" id="UP000007801">
    <property type="component" value="Unassembled WGS sequence"/>
</dbReference>
<keyword evidence="2" id="KW-1185">Reference proteome</keyword>
<sequence>MALLHQAHCWGLQTIIWIWSVQHTESALIHNIKDPLPLGETFSQCTCILLSGLCRLPAGVVALLVRLSDTDSPDRPLVFLYGLPYGCDDLKLYAHCMLMQHRFCPLGAMYTSNSNVMYTGHCGIVKRTHAWFGRGNRG</sequence>
<name>A0A0P8YM68_DROAN</name>
<dbReference type="AlphaFoldDB" id="A0A0P8YM68"/>
<accession>A0A0P8YM68</accession>
<reference evidence="1 2" key="1">
    <citation type="journal article" date="2007" name="Nature">
        <title>Evolution of genes and genomes on the Drosophila phylogeny.</title>
        <authorList>
            <consortium name="Drosophila 12 Genomes Consortium"/>
            <person name="Clark A.G."/>
            <person name="Eisen M.B."/>
            <person name="Smith D.R."/>
            <person name="Bergman C.M."/>
            <person name="Oliver B."/>
            <person name="Markow T.A."/>
            <person name="Kaufman T.C."/>
            <person name="Kellis M."/>
            <person name="Gelbart W."/>
            <person name="Iyer V.N."/>
            <person name="Pollard D.A."/>
            <person name="Sackton T.B."/>
            <person name="Larracuente A.M."/>
            <person name="Singh N.D."/>
            <person name="Abad J.P."/>
            <person name="Abt D.N."/>
            <person name="Adryan B."/>
            <person name="Aguade M."/>
            <person name="Akashi H."/>
            <person name="Anderson W.W."/>
            <person name="Aquadro C.F."/>
            <person name="Ardell D.H."/>
            <person name="Arguello R."/>
            <person name="Artieri C.G."/>
            <person name="Barbash D.A."/>
            <person name="Barker D."/>
            <person name="Barsanti P."/>
            <person name="Batterham P."/>
            <person name="Batzoglou S."/>
            <person name="Begun D."/>
            <person name="Bhutkar A."/>
            <person name="Blanco E."/>
            <person name="Bosak S.A."/>
            <person name="Bradley R.K."/>
            <person name="Brand A.D."/>
            <person name="Brent M.R."/>
            <person name="Brooks A.N."/>
            <person name="Brown R.H."/>
            <person name="Butlin R.K."/>
            <person name="Caggese C."/>
            <person name="Calvi B.R."/>
            <person name="Bernardo de Carvalho A."/>
            <person name="Caspi A."/>
            <person name="Castrezana S."/>
            <person name="Celniker S.E."/>
            <person name="Chang J.L."/>
            <person name="Chapple C."/>
            <person name="Chatterji S."/>
            <person name="Chinwalla A."/>
            <person name="Civetta A."/>
            <person name="Clifton S.W."/>
            <person name="Comeron J.M."/>
            <person name="Costello J.C."/>
            <person name="Coyne J.A."/>
            <person name="Daub J."/>
            <person name="David R.G."/>
            <person name="Delcher A.L."/>
            <person name="Delehaunty K."/>
            <person name="Do C.B."/>
            <person name="Ebling H."/>
            <person name="Edwards K."/>
            <person name="Eickbush T."/>
            <person name="Evans J.D."/>
            <person name="Filipski A."/>
            <person name="Findeiss S."/>
            <person name="Freyhult E."/>
            <person name="Fulton L."/>
            <person name="Fulton R."/>
            <person name="Garcia A.C."/>
            <person name="Gardiner A."/>
            <person name="Garfield D.A."/>
            <person name="Garvin B.E."/>
            <person name="Gibson G."/>
            <person name="Gilbert D."/>
            <person name="Gnerre S."/>
            <person name="Godfrey J."/>
            <person name="Good R."/>
            <person name="Gotea V."/>
            <person name="Gravely B."/>
            <person name="Greenberg A.J."/>
            <person name="Griffiths-Jones S."/>
            <person name="Gross S."/>
            <person name="Guigo R."/>
            <person name="Gustafson E.A."/>
            <person name="Haerty W."/>
            <person name="Hahn M.W."/>
            <person name="Halligan D.L."/>
            <person name="Halpern A.L."/>
            <person name="Halter G.M."/>
            <person name="Han M.V."/>
            <person name="Heger A."/>
            <person name="Hillier L."/>
            <person name="Hinrichs A.S."/>
            <person name="Holmes I."/>
            <person name="Hoskins R.A."/>
            <person name="Hubisz M.J."/>
            <person name="Hultmark D."/>
            <person name="Huntley M.A."/>
            <person name="Jaffe D.B."/>
            <person name="Jagadeeshan S."/>
            <person name="Jeck W.R."/>
            <person name="Johnson J."/>
            <person name="Jones C.D."/>
            <person name="Jordan W.C."/>
            <person name="Karpen G.H."/>
            <person name="Kataoka E."/>
            <person name="Keightley P.D."/>
            <person name="Kheradpour P."/>
            <person name="Kirkness E.F."/>
            <person name="Koerich L.B."/>
            <person name="Kristiansen K."/>
            <person name="Kudrna D."/>
            <person name="Kulathinal R.J."/>
            <person name="Kumar S."/>
            <person name="Kwok R."/>
            <person name="Lander E."/>
            <person name="Langley C.H."/>
            <person name="Lapoint R."/>
            <person name="Lazzaro B.P."/>
            <person name="Lee S.J."/>
            <person name="Levesque L."/>
            <person name="Li R."/>
            <person name="Lin C.F."/>
            <person name="Lin M.F."/>
            <person name="Lindblad-Toh K."/>
            <person name="Llopart A."/>
            <person name="Long M."/>
            <person name="Low L."/>
            <person name="Lozovsky E."/>
            <person name="Lu J."/>
            <person name="Luo M."/>
            <person name="Machado C.A."/>
            <person name="Makalowski W."/>
            <person name="Marzo M."/>
            <person name="Matsuda M."/>
            <person name="Matzkin L."/>
            <person name="McAllister B."/>
            <person name="McBride C.S."/>
            <person name="McKernan B."/>
            <person name="McKernan K."/>
            <person name="Mendez-Lago M."/>
            <person name="Minx P."/>
            <person name="Mollenhauer M.U."/>
            <person name="Montooth K."/>
            <person name="Mount S.M."/>
            <person name="Mu X."/>
            <person name="Myers E."/>
            <person name="Negre B."/>
            <person name="Newfeld S."/>
            <person name="Nielsen R."/>
            <person name="Noor M.A."/>
            <person name="O'Grady P."/>
            <person name="Pachter L."/>
            <person name="Papaceit M."/>
            <person name="Parisi M.J."/>
            <person name="Parisi M."/>
            <person name="Parts L."/>
            <person name="Pedersen J.S."/>
            <person name="Pesole G."/>
            <person name="Phillippy A.M."/>
            <person name="Ponting C.P."/>
            <person name="Pop M."/>
            <person name="Porcelli D."/>
            <person name="Powell J.R."/>
            <person name="Prohaska S."/>
            <person name="Pruitt K."/>
            <person name="Puig M."/>
            <person name="Quesneville H."/>
            <person name="Ram K.R."/>
            <person name="Rand D."/>
            <person name="Rasmussen M.D."/>
            <person name="Reed L.K."/>
            <person name="Reenan R."/>
            <person name="Reily A."/>
            <person name="Remington K.A."/>
            <person name="Rieger T.T."/>
            <person name="Ritchie M.G."/>
            <person name="Robin C."/>
            <person name="Rogers Y.H."/>
            <person name="Rohde C."/>
            <person name="Rozas J."/>
            <person name="Rubenfield M.J."/>
            <person name="Ruiz A."/>
            <person name="Russo S."/>
            <person name="Salzberg S.L."/>
            <person name="Sanchez-Gracia A."/>
            <person name="Saranga D.J."/>
            <person name="Sato H."/>
            <person name="Schaeffer S.W."/>
            <person name="Schatz M.C."/>
            <person name="Schlenke T."/>
            <person name="Schwartz R."/>
            <person name="Segarra C."/>
            <person name="Singh R.S."/>
            <person name="Sirot L."/>
            <person name="Sirota M."/>
            <person name="Sisneros N.B."/>
            <person name="Smith C.D."/>
            <person name="Smith T.F."/>
            <person name="Spieth J."/>
            <person name="Stage D.E."/>
            <person name="Stark A."/>
            <person name="Stephan W."/>
            <person name="Strausberg R.L."/>
            <person name="Strempel S."/>
            <person name="Sturgill D."/>
            <person name="Sutton G."/>
            <person name="Sutton G.G."/>
            <person name="Tao W."/>
            <person name="Teichmann S."/>
            <person name="Tobari Y.N."/>
            <person name="Tomimura Y."/>
            <person name="Tsolas J.M."/>
            <person name="Valente V.L."/>
            <person name="Venter E."/>
            <person name="Venter J.C."/>
            <person name="Vicario S."/>
            <person name="Vieira F.G."/>
            <person name="Vilella A.J."/>
            <person name="Villasante A."/>
            <person name="Walenz B."/>
            <person name="Wang J."/>
            <person name="Wasserman M."/>
            <person name="Watts T."/>
            <person name="Wilson D."/>
            <person name="Wilson R.K."/>
            <person name="Wing R.A."/>
            <person name="Wolfner M.F."/>
            <person name="Wong A."/>
            <person name="Wong G.K."/>
            <person name="Wu C.I."/>
            <person name="Wu G."/>
            <person name="Yamamoto D."/>
            <person name="Yang H.P."/>
            <person name="Yang S.P."/>
            <person name="Yorke J.A."/>
            <person name="Yoshida K."/>
            <person name="Zdobnov E."/>
            <person name="Zhang P."/>
            <person name="Zhang Y."/>
            <person name="Zimin A.V."/>
            <person name="Baldwin J."/>
            <person name="Abdouelleil A."/>
            <person name="Abdulkadir J."/>
            <person name="Abebe A."/>
            <person name="Abera B."/>
            <person name="Abreu J."/>
            <person name="Acer S.C."/>
            <person name="Aftuck L."/>
            <person name="Alexander A."/>
            <person name="An P."/>
            <person name="Anderson E."/>
            <person name="Anderson S."/>
            <person name="Arachi H."/>
            <person name="Azer M."/>
            <person name="Bachantsang P."/>
            <person name="Barry A."/>
            <person name="Bayul T."/>
            <person name="Berlin A."/>
            <person name="Bessette D."/>
            <person name="Bloom T."/>
            <person name="Blye J."/>
            <person name="Boguslavskiy L."/>
            <person name="Bonnet C."/>
            <person name="Boukhgalter B."/>
            <person name="Bourzgui I."/>
            <person name="Brown A."/>
            <person name="Cahill P."/>
            <person name="Channer S."/>
            <person name="Cheshatsang Y."/>
            <person name="Chuda L."/>
            <person name="Citroen M."/>
            <person name="Collymore A."/>
            <person name="Cooke P."/>
            <person name="Costello M."/>
            <person name="D'Aco K."/>
            <person name="Daza R."/>
            <person name="De Haan G."/>
            <person name="DeGray S."/>
            <person name="DeMaso C."/>
            <person name="Dhargay N."/>
            <person name="Dooley K."/>
            <person name="Dooley E."/>
            <person name="Doricent M."/>
            <person name="Dorje P."/>
            <person name="Dorjee K."/>
            <person name="Dupes A."/>
            <person name="Elong R."/>
            <person name="Falk J."/>
            <person name="Farina A."/>
            <person name="Faro S."/>
            <person name="Ferguson D."/>
            <person name="Fisher S."/>
            <person name="Foley C.D."/>
            <person name="Franke A."/>
            <person name="Friedrich D."/>
            <person name="Gadbois L."/>
            <person name="Gearin G."/>
            <person name="Gearin C.R."/>
            <person name="Giannoukos G."/>
            <person name="Goode T."/>
            <person name="Graham J."/>
            <person name="Grandbois E."/>
            <person name="Grewal S."/>
            <person name="Gyaltsen K."/>
            <person name="Hafez N."/>
            <person name="Hagos B."/>
            <person name="Hall J."/>
            <person name="Henson C."/>
            <person name="Hollinger A."/>
            <person name="Honan T."/>
            <person name="Huard M.D."/>
            <person name="Hughes L."/>
            <person name="Hurhula B."/>
            <person name="Husby M.E."/>
            <person name="Kamat A."/>
            <person name="Kanga B."/>
            <person name="Kashin S."/>
            <person name="Khazanovich D."/>
            <person name="Kisner P."/>
            <person name="Lance K."/>
            <person name="Lara M."/>
            <person name="Lee W."/>
            <person name="Lennon N."/>
            <person name="Letendre F."/>
            <person name="LeVine R."/>
            <person name="Lipovsky A."/>
            <person name="Liu X."/>
            <person name="Liu J."/>
            <person name="Liu S."/>
            <person name="Lokyitsang T."/>
            <person name="Lokyitsang Y."/>
            <person name="Lubonja R."/>
            <person name="Lui A."/>
            <person name="MacDonald P."/>
            <person name="Magnisalis V."/>
            <person name="Maru K."/>
            <person name="Matthews C."/>
            <person name="McCusker W."/>
            <person name="McDonough S."/>
            <person name="Mehta T."/>
            <person name="Meldrim J."/>
            <person name="Meneus L."/>
            <person name="Mihai O."/>
            <person name="Mihalev A."/>
            <person name="Mihova T."/>
            <person name="Mittelman R."/>
            <person name="Mlenga V."/>
            <person name="Montmayeur A."/>
            <person name="Mulrain L."/>
            <person name="Navidi A."/>
            <person name="Naylor J."/>
            <person name="Negash T."/>
            <person name="Nguyen T."/>
            <person name="Nguyen N."/>
            <person name="Nicol R."/>
            <person name="Norbu C."/>
            <person name="Norbu N."/>
            <person name="Novod N."/>
            <person name="O'Neill B."/>
            <person name="Osman S."/>
            <person name="Markiewicz E."/>
            <person name="Oyono O.L."/>
            <person name="Patti C."/>
            <person name="Phunkhang P."/>
            <person name="Pierre F."/>
            <person name="Priest M."/>
            <person name="Raghuraman S."/>
            <person name="Rege F."/>
            <person name="Reyes R."/>
            <person name="Rise C."/>
            <person name="Rogov P."/>
            <person name="Ross K."/>
            <person name="Ryan E."/>
            <person name="Settipalli S."/>
            <person name="Shea T."/>
            <person name="Sherpa N."/>
            <person name="Shi L."/>
            <person name="Shih D."/>
            <person name="Sparrow T."/>
            <person name="Spaulding J."/>
            <person name="Stalker J."/>
            <person name="Stange-Thomann N."/>
            <person name="Stavropoulos S."/>
            <person name="Stone C."/>
            <person name="Strader C."/>
            <person name="Tesfaye S."/>
            <person name="Thomson T."/>
            <person name="Thoulutsang Y."/>
            <person name="Thoulutsang D."/>
            <person name="Topham K."/>
            <person name="Topping I."/>
            <person name="Tsamla T."/>
            <person name="Vassiliev H."/>
            <person name="Vo A."/>
            <person name="Wangchuk T."/>
            <person name="Wangdi T."/>
            <person name="Weiand M."/>
            <person name="Wilkinson J."/>
            <person name="Wilson A."/>
            <person name="Yadav S."/>
            <person name="Young G."/>
            <person name="Yu Q."/>
            <person name="Zembek L."/>
            <person name="Zhong D."/>
            <person name="Zimmer A."/>
            <person name="Zwirko Z."/>
            <person name="Jaffe D.B."/>
            <person name="Alvarez P."/>
            <person name="Brockman W."/>
            <person name="Butler J."/>
            <person name="Chin C."/>
            <person name="Gnerre S."/>
            <person name="Grabherr M."/>
            <person name="Kleber M."/>
            <person name="Mauceli E."/>
            <person name="MacCallum I."/>
        </authorList>
    </citation>
    <scope>NUCLEOTIDE SEQUENCE [LARGE SCALE GENOMIC DNA]</scope>
    <source>
        <strain evidence="2">Tucson 14024-0371.13</strain>
    </source>
</reference>
<dbReference type="OrthoDB" id="262535at2759"/>
<gene>
    <name evidence="1" type="primary">Dana\GF18183</name>
    <name evidence="1" type="synonym">dana_GLEANR_19442</name>
    <name evidence="1" type="ORF">GF18183</name>
</gene>
<protein>
    <submittedName>
        <fullName evidence="1">Uncharacterized protein, isoform C</fullName>
    </submittedName>
</protein>
<dbReference type="EMBL" id="CH902617">
    <property type="protein sequence ID" value="KPU79933.1"/>
    <property type="molecule type" value="Genomic_DNA"/>
</dbReference>
<organism evidence="1 2">
    <name type="scientific">Drosophila ananassae</name>
    <name type="common">Fruit fly</name>
    <dbReference type="NCBI Taxonomy" id="7217"/>
    <lineage>
        <taxon>Eukaryota</taxon>
        <taxon>Metazoa</taxon>
        <taxon>Ecdysozoa</taxon>
        <taxon>Arthropoda</taxon>
        <taxon>Hexapoda</taxon>
        <taxon>Insecta</taxon>
        <taxon>Pterygota</taxon>
        <taxon>Neoptera</taxon>
        <taxon>Endopterygota</taxon>
        <taxon>Diptera</taxon>
        <taxon>Brachycera</taxon>
        <taxon>Muscomorpha</taxon>
        <taxon>Ephydroidea</taxon>
        <taxon>Drosophilidae</taxon>
        <taxon>Drosophila</taxon>
        <taxon>Sophophora</taxon>
    </lineage>
</organism>
<evidence type="ECO:0000313" key="1">
    <source>
        <dbReference type="EMBL" id="KPU79933.1"/>
    </source>
</evidence>